<dbReference type="EC" id="7.1.1.9" evidence="17"/>
<comment type="function">
    <text evidence="14 17">Subunits I and II form the functional core of the enzyme complex. Electrons originating in cytochrome c are transferred via heme a and Cu(A) to the binuclear center formed by heme a3 and Cu(B).</text>
</comment>
<evidence type="ECO:0000256" key="2">
    <source>
        <dbReference type="ARBA" id="ARBA00007866"/>
    </source>
</evidence>
<name>A0A5B9WFP4_9BACT</name>
<reference evidence="22 23" key="1">
    <citation type="submission" date="2019-08" db="EMBL/GenBank/DDBJ databases">
        <title>Deep-cultivation of Planctomycetes and their phenomic and genomic characterization uncovers novel biology.</title>
        <authorList>
            <person name="Wiegand S."/>
            <person name="Jogler M."/>
            <person name="Boedeker C."/>
            <person name="Pinto D."/>
            <person name="Vollmers J."/>
            <person name="Rivas-Marin E."/>
            <person name="Kohn T."/>
            <person name="Peeters S.H."/>
            <person name="Heuer A."/>
            <person name="Rast P."/>
            <person name="Oberbeckmann S."/>
            <person name="Bunk B."/>
            <person name="Jeske O."/>
            <person name="Meyerdierks A."/>
            <person name="Storesund J.E."/>
            <person name="Kallscheuer N."/>
            <person name="Luecker S."/>
            <person name="Lage O.M."/>
            <person name="Pohl T."/>
            <person name="Merkel B.J."/>
            <person name="Hornburger P."/>
            <person name="Mueller R.-W."/>
            <person name="Bruemmer F."/>
            <person name="Labrenz M."/>
            <person name="Spormann A.M."/>
            <person name="Op den Camp H."/>
            <person name="Overmann J."/>
            <person name="Amann R."/>
            <person name="Jetten M.S.M."/>
            <person name="Mascher T."/>
            <person name="Medema M.H."/>
            <person name="Devos D.P."/>
            <person name="Kaster A.-K."/>
            <person name="Ovreas L."/>
            <person name="Rohde M."/>
            <person name="Galperin M.Y."/>
            <person name="Jogler C."/>
        </authorList>
    </citation>
    <scope>NUCLEOTIDE SEQUENCE [LARGE SCALE GENOMIC DNA]</scope>
    <source>
        <strain evidence="22 23">OJF2</strain>
        <plasmid evidence="23">pojf2_1</plasmid>
    </source>
</reference>
<proteinExistence type="inferred from homology"/>
<evidence type="ECO:0000256" key="3">
    <source>
        <dbReference type="ARBA" id="ARBA00022448"/>
    </source>
</evidence>
<dbReference type="PROSITE" id="PS50857">
    <property type="entry name" value="COX2_CUA"/>
    <property type="match status" value="1"/>
</dbReference>
<keyword evidence="8" id="KW-1278">Translocase</keyword>
<evidence type="ECO:0000256" key="13">
    <source>
        <dbReference type="ARBA" id="ARBA00023136"/>
    </source>
</evidence>
<comment type="subcellular location">
    <subcellularLocation>
        <location evidence="16">Cell membrane</location>
        <topology evidence="16">Multi-pass membrane protein</topology>
    </subcellularLocation>
    <subcellularLocation>
        <location evidence="1">Membrane</location>
        <topology evidence="1">Multi-pass membrane protein</topology>
    </subcellularLocation>
</comment>
<dbReference type="InterPro" id="IPR036909">
    <property type="entry name" value="Cyt_c-like_dom_sf"/>
</dbReference>
<dbReference type="SUPFAM" id="SSF81464">
    <property type="entry name" value="Cytochrome c oxidase subunit II-like, transmembrane region"/>
    <property type="match status" value="1"/>
</dbReference>
<dbReference type="InterPro" id="IPR045187">
    <property type="entry name" value="CcO_II"/>
</dbReference>
<dbReference type="Pfam" id="PF00034">
    <property type="entry name" value="Cytochrom_C"/>
    <property type="match status" value="1"/>
</dbReference>
<dbReference type="OrthoDB" id="9773456at2"/>
<dbReference type="InterPro" id="IPR001505">
    <property type="entry name" value="Copper_CuA"/>
</dbReference>
<evidence type="ECO:0000256" key="14">
    <source>
        <dbReference type="ARBA" id="ARBA00024688"/>
    </source>
</evidence>
<dbReference type="Gene3D" id="2.60.40.420">
    <property type="entry name" value="Cupredoxins - blue copper proteins"/>
    <property type="match status" value="1"/>
</dbReference>
<evidence type="ECO:0000256" key="18">
    <source>
        <dbReference type="SAM" id="Phobius"/>
    </source>
</evidence>
<dbReference type="EMBL" id="CP042998">
    <property type="protein sequence ID" value="QEH39293.1"/>
    <property type="molecule type" value="Genomic_DNA"/>
</dbReference>
<dbReference type="InterPro" id="IPR002429">
    <property type="entry name" value="CcO_II-like_C"/>
</dbReference>
<evidence type="ECO:0000256" key="9">
    <source>
        <dbReference type="ARBA" id="ARBA00022982"/>
    </source>
</evidence>
<evidence type="ECO:0000256" key="10">
    <source>
        <dbReference type="ARBA" id="ARBA00022989"/>
    </source>
</evidence>
<dbReference type="PROSITE" id="PS51007">
    <property type="entry name" value="CYTC"/>
    <property type="match status" value="1"/>
</dbReference>
<keyword evidence="22" id="KW-0614">Plasmid</keyword>
<keyword evidence="9 16" id="KW-0249">Electron transport</keyword>
<evidence type="ECO:0000256" key="5">
    <source>
        <dbReference type="ARBA" id="ARBA00022660"/>
    </source>
</evidence>
<evidence type="ECO:0000313" key="22">
    <source>
        <dbReference type="EMBL" id="QEH39293.1"/>
    </source>
</evidence>
<keyword evidence="23" id="KW-1185">Reference proteome</keyword>
<evidence type="ECO:0000256" key="1">
    <source>
        <dbReference type="ARBA" id="ARBA00004141"/>
    </source>
</evidence>
<dbReference type="PANTHER" id="PTHR22888">
    <property type="entry name" value="CYTOCHROME C OXIDASE, SUBUNIT II"/>
    <property type="match status" value="1"/>
</dbReference>
<keyword evidence="5 16" id="KW-0679">Respiratory chain</keyword>
<organism evidence="22 23">
    <name type="scientific">Aquisphaera giovannonii</name>
    <dbReference type="NCBI Taxonomy" id="406548"/>
    <lineage>
        <taxon>Bacteria</taxon>
        <taxon>Pseudomonadati</taxon>
        <taxon>Planctomycetota</taxon>
        <taxon>Planctomycetia</taxon>
        <taxon>Isosphaerales</taxon>
        <taxon>Isosphaeraceae</taxon>
        <taxon>Aquisphaera</taxon>
    </lineage>
</organism>
<dbReference type="PROSITE" id="PS00078">
    <property type="entry name" value="COX2"/>
    <property type="match status" value="1"/>
</dbReference>
<evidence type="ECO:0000256" key="7">
    <source>
        <dbReference type="ARBA" id="ARBA00022723"/>
    </source>
</evidence>
<keyword evidence="3 16" id="KW-0813">Transport</keyword>
<dbReference type="AlphaFoldDB" id="A0A5B9WFP4"/>
<geneLocation type="plasmid" evidence="23">
    <name>pojf2_1</name>
</geneLocation>
<evidence type="ECO:0000256" key="12">
    <source>
        <dbReference type="ARBA" id="ARBA00023008"/>
    </source>
</evidence>
<dbReference type="GO" id="GO:0005507">
    <property type="term" value="F:copper ion binding"/>
    <property type="evidence" value="ECO:0007669"/>
    <property type="project" value="InterPro"/>
</dbReference>
<keyword evidence="6 16" id="KW-0812">Transmembrane</keyword>
<feature type="domain" description="Cytochrome oxidase subunit II transmembrane region profile" evidence="20">
    <location>
        <begin position="1"/>
        <end position="95"/>
    </location>
</feature>
<keyword evidence="12 17" id="KW-0186">Copper</keyword>
<dbReference type="Pfam" id="PF02790">
    <property type="entry name" value="COX2_TM"/>
    <property type="match status" value="1"/>
</dbReference>
<evidence type="ECO:0000256" key="8">
    <source>
        <dbReference type="ARBA" id="ARBA00022967"/>
    </source>
</evidence>
<dbReference type="GO" id="GO:0020037">
    <property type="term" value="F:heme binding"/>
    <property type="evidence" value="ECO:0007669"/>
    <property type="project" value="InterPro"/>
</dbReference>
<dbReference type="InterPro" id="IPR008972">
    <property type="entry name" value="Cupredoxin"/>
</dbReference>
<dbReference type="KEGG" id="agv:OJF2_79080"/>
<feature type="domain" description="Cytochrome oxidase subunit II copper A binding" evidence="19">
    <location>
        <begin position="96"/>
        <end position="207"/>
    </location>
</feature>
<comment type="cofactor">
    <cofactor evidence="17">
        <name>Cu cation</name>
        <dbReference type="ChEBI" id="CHEBI:23378"/>
    </cofactor>
    <text evidence="17">Binds a copper A center.</text>
</comment>
<evidence type="ECO:0000256" key="15">
    <source>
        <dbReference type="PROSITE-ProRule" id="PRU00433"/>
    </source>
</evidence>
<dbReference type="PANTHER" id="PTHR22888:SF9">
    <property type="entry name" value="CYTOCHROME C OXIDASE SUBUNIT 2"/>
    <property type="match status" value="1"/>
</dbReference>
<dbReference type="SUPFAM" id="SSF46626">
    <property type="entry name" value="Cytochrome c"/>
    <property type="match status" value="1"/>
</dbReference>
<evidence type="ECO:0000256" key="11">
    <source>
        <dbReference type="ARBA" id="ARBA00023004"/>
    </source>
</evidence>
<keyword evidence="4 15" id="KW-0349">Heme</keyword>
<dbReference type="GO" id="GO:0005886">
    <property type="term" value="C:plasma membrane"/>
    <property type="evidence" value="ECO:0007669"/>
    <property type="project" value="UniProtKB-SubCell"/>
</dbReference>
<dbReference type="NCBIfam" id="TIGR02866">
    <property type="entry name" value="CoxB"/>
    <property type="match status" value="1"/>
</dbReference>
<evidence type="ECO:0000259" key="21">
    <source>
        <dbReference type="PROSITE" id="PS51007"/>
    </source>
</evidence>
<dbReference type="InterPro" id="IPR036257">
    <property type="entry name" value="Cyt_c_oxidase_su2_TM_sf"/>
</dbReference>
<comment type="catalytic activity">
    <reaction evidence="17">
        <text>4 Fe(II)-[cytochrome c] + O2 + 8 H(+)(in) = 4 Fe(III)-[cytochrome c] + 2 H2O + 4 H(+)(out)</text>
        <dbReference type="Rhea" id="RHEA:11436"/>
        <dbReference type="Rhea" id="RHEA-COMP:10350"/>
        <dbReference type="Rhea" id="RHEA-COMP:14399"/>
        <dbReference type="ChEBI" id="CHEBI:15377"/>
        <dbReference type="ChEBI" id="CHEBI:15378"/>
        <dbReference type="ChEBI" id="CHEBI:15379"/>
        <dbReference type="ChEBI" id="CHEBI:29033"/>
        <dbReference type="ChEBI" id="CHEBI:29034"/>
        <dbReference type="EC" id="7.1.1.9"/>
    </reaction>
</comment>
<dbReference type="PROSITE" id="PS50999">
    <property type="entry name" value="COX2_TM"/>
    <property type="match status" value="1"/>
</dbReference>
<evidence type="ECO:0000256" key="6">
    <source>
        <dbReference type="ARBA" id="ARBA00022692"/>
    </source>
</evidence>
<feature type="transmembrane region" description="Helical" evidence="18">
    <location>
        <begin position="64"/>
        <end position="83"/>
    </location>
</feature>
<dbReference type="InterPro" id="IPR009056">
    <property type="entry name" value="Cyt_c-like_dom"/>
</dbReference>
<dbReference type="CDD" id="cd13915">
    <property type="entry name" value="CuRO_HCO_II_like_2"/>
    <property type="match status" value="1"/>
</dbReference>
<evidence type="ECO:0000313" key="23">
    <source>
        <dbReference type="Proteomes" id="UP000324233"/>
    </source>
</evidence>
<gene>
    <name evidence="22" type="primary">ctaC</name>
    <name evidence="22" type="ORF">OJF2_79080</name>
</gene>
<dbReference type="GO" id="GO:0004129">
    <property type="term" value="F:cytochrome-c oxidase activity"/>
    <property type="evidence" value="ECO:0007669"/>
    <property type="project" value="UniProtKB-EC"/>
</dbReference>
<dbReference type="RefSeq" id="WP_148599179.1">
    <property type="nucleotide sequence ID" value="NZ_CP042998.1"/>
</dbReference>
<evidence type="ECO:0000259" key="19">
    <source>
        <dbReference type="PROSITE" id="PS50857"/>
    </source>
</evidence>
<feature type="transmembrane region" description="Helical" evidence="18">
    <location>
        <begin position="20"/>
        <end position="44"/>
    </location>
</feature>
<dbReference type="SUPFAM" id="SSF49503">
    <property type="entry name" value="Cupredoxins"/>
    <property type="match status" value="1"/>
</dbReference>
<evidence type="ECO:0000259" key="20">
    <source>
        <dbReference type="PROSITE" id="PS50999"/>
    </source>
</evidence>
<dbReference type="InterPro" id="IPR014222">
    <property type="entry name" value="Cyt_c_oxidase_su2"/>
</dbReference>
<feature type="domain" description="Cytochrome c" evidence="21">
    <location>
        <begin position="213"/>
        <end position="310"/>
    </location>
</feature>
<keyword evidence="22" id="KW-0560">Oxidoreductase</keyword>
<evidence type="ECO:0000256" key="16">
    <source>
        <dbReference type="RuleBase" id="RU000456"/>
    </source>
</evidence>
<protein>
    <recommendedName>
        <fullName evidence="17">Cytochrome c oxidase subunit 2</fullName>
        <ecNumber evidence="17">7.1.1.9</ecNumber>
    </recommendedName>
</protein>
<dbReference type="Gene3D" id="1.10.287.90">
    <property type="match status" value="1"/>
</dbReference>
<accession>A0A5B9WFP4</accession>
<dbReference type="InterPro" id="IPR011759">
    <property type="entry name" value="Cyt_c_oxidase_su2_TM_dom"/>
</dbReference>
<keyword evidence="13 18" id="KW-0472">Membrane</keyword>
<dbReference type="GO" id="GO:0016491">
    <property type="term" value="F:oxidoreductase activity"/>
    <property type="evidence" value="ECO:0007669"/>
    <property type="project" value="UniProtKB-KW"/>
</dbReference>
<comment type="similarity">
    <text evidence="2 16">Belongs to the cytochrome c oxidase subunit 2 family.</text>
</comment>
<keyword evidence="7 15" id="KW-0479">Metal-binding</keyword>
<keyword evidence="11 15" id="KW-0408">Iron</keyword>
<evidence type="ECO:0000256" key="4">
    <source>
        <dbReference type="ARBA" id="ARBA00022617"/>
    </source>
</evidence>
<dbReference type="GO" id="GO:0042773">
    <property type="term" value="P:ATP synthesis coupled electron transport"/>
    <property type="evidence" value="ECO:0007669"/>
    <property type="project" value="TreeGrafter"/>
</dbReference>
<dbReference type="Pfam" id="PF00116">
    <property type="entry name" value="COX2"/>
    <property type="match status" value="1"/>
</dbReference>
<keyword evidence="10 18" id="KW-1133">Transmembrane helix</keyword>
<dbReference type="Proteomes" id="UP000324233">
    <property type="component" value="Plasmid pOJF2_1"/>
</dbReference>
<sequence>MWNFPLFPDQASTNAARVDALFLFELGVILFFTLAVCLAIFVLVVRFRRGRIVDRSGPPLEARWLEVTWIVIPLILSMIMFAWSADVYFRLYQAPPDAAEISVVGKQWMWYLQHPEGRSEINQLHVPVGRPIKLKMTSQDVIHSFYVPAFRIKQDVLPGRYTTLWFEPSKVGTYHLFCTEYCGTSHSEMIGTVTVMEPAEYDGWLAAGGAGPSQADEGERLFVQHHCAGCHRGSQVVNAPRLEGVYGKPVPIQDGKEVRFVTADDRYIRDSILMPRQEVVAGYQPVMPSFQGQISEPDLLKIIAYIKSLAAKETGTVR</sequence>
<evidence type="ECO:0000256" key="17">
    <source>
        <dbReference type="RuleBase" id="RU004024"/>
    </source>
</evidence>